<keyword evidence="4" id="KW-0539">Nucleus</keyword>
<dbReference type="InterPro" id="IPR050548">
    <property type="entry name" value="PcG_chromatin_remod_factors"/>
</dbReference>
<evidence type="ECO:0000256" key="5">
    <source>
        <dbReference type="PROSITE-ProRule" id="PRU00459"/>
    </source>
</evidence>
<dbReference type="CDD" id="cd20094">
    <property type="entry name" value="MBT_SFMBT_rpt2"/>
    <property type="match status" value="1"/>
</dbReference>
<reference evidence="8" key="1">
    <citation type="submission" date="2016-02" db="EMBL/GenBank/DDBJ databases">
        <title>RNAseq analyses of the midgut from blood- or serum-fed Ixodes ricinus ticks.</title>
        <authorList>
            <person name="Perner J."/>
            <person name="Provaznik J."/>
            <person name="Schrenkova J."/>
            <person name="Urbanova V."/>
            <person name="Ribeiro J.M."/>
            <person name="Kopacek P."/>
        </authorList>
    </citation>
    <scope>NUCLEOTIDE SEQUENCE</scope>
    <source>
        <tissue evidence="8">Gut</tissue>
    </source>
</reference>
<dbReference type="Pfam" id="PF02820">
    <property type="entry name" value="MBT"/>
    <property type="match status" value="4"/>
</dbReference>
<dbReference type="InterPro" id="IPR021987">
    <property type="entry name" value="SLED"/>
</dbReference>
<feature type="repeat" description="MBT" evidence="5">
    <location>
        <begin position="228"/>
        <end position="339"/>
    </location>
</feature>
<feature type="non-terminal residue" evidence="8">
    <location>
        <position position="1"/>
    </location>
</feature>
<dbReference type="Pfam" id="PF12140">
    <property type="entry name" value="SLED"/>
    <property type="match status" value="1"/>
</dbReference>
<dbReference type="EMBL" id="GEFM01004230">
    <property type="protein sequence ID" value="JAP71566.1"/>
    <property type="molecule type" value="mRNA"/>
</dbReference>
<dbReference type="Gene3D" id="3.90.1150.190">
    <property type="entry name" value="SLED domain"/>
    <property type="match status" value="1"/>
</dbReference>
<accession>A0A131Y0P3</accession>
<comment type="subcellular location">
    <subcellularLocation>
        <location evidence="1">Nucleus</location>
    </subcellularLocation>
</comment>
<dbReference type="Gene3D" id="1.10.150.50">
    <property type="entry name" value="Transcription Factor, Ets-1"/>
    <property type="match status" value="1"/>
</dbReference>
<dbReference type="GO" id="GO:0042393">
    <property type="term" value="F:histone binding"/>
    <property type="evidence" value="ECO:0007669"/>
    <property type="project" value="TreeGrafter"/>
</dbReference>
<evidence type="ECO:0000256" key="1">
    <source>
        <dbReference type="ARBA" id="ARBA00004123"/>
    </source>
</evidence>
<dbReference type="SMART" id="SM00561">
    <property type="entry name" value="MBT"/>
    <property type="match status" value="4"/>
</dbReference>
<feature type="region of interest" description="Disordered" evidence="6">
    <location>
        <begin position="442"/>
        <end position="470"/>
    </location>
</feature>
<evidence type="ECO:0000256" key="4">
    <source>
        <dbReference type="ARBA" id="ARBA00023242"/>
    </source>
</evidence>
<dbReference type="SUPFAM" id="SSF63748">
    <property type="entry name" value="Tudor/PWWP/MBT"/>
    <property type="match status" value="4"/>
</dbReference>
<dbReference type="InterPro" id="IPR038348">
    <property type="entry name" value="SLED_sf"/>
</dbReference>
<dbReference type="GO" id="GO:0003682">
    <property type="term" value="F:chromatin binding"/>
    <property type="evidence" value="ECO:0007669"/>
    <property type="project" value="TreeGrafter"/>
</dbReference>
<keyword evidence="2" id="KW-0678">Repressor</keyword>
<evidence type="ECO:0000256" key="6">
    <source>
        <dbReference type="SAM" id="MobiDB-lite"/>
    </source>
</evidence>
<dbReference type="AlphaFoldDB" id="A0A131Y0P3"/>
<dbReference type="CDD" id="cd20096">
    <property type="entry name" value="MBT_SFMBT_rpt4"/>
    <property type="match status" value="1"/>
</dbReference>
<dbReference type="CDD" id="cd20095">
    <property type="entry name" value="MBT_SFMBT_rpt3"/>
    <property type="match status" value="1"/>
</dbReference>
<feature type="compositionally biased region" description="Polar residues" evidence="6">
    <location>
        <begin position="447"/>
        <end position="461"/>
    </location>
</feature>
<evidence type="ECO:0000256" key="2">
    <source>
        <dbReference type="ARBA" id="ARBA00022491"/>
    </source>
</evidence>
<feature type="domain" description="SLED" evidence="7">
    <location>
        <begin position="477"/>
        <end position="591"/>
    </location>
</feature>
<evidence type="ECO:0000259" key="7">
    <source>
        <dbReference type="Pfam" id="PF12140"/>
    </source>
</evidence>
<dbReference type="SUPFAM" id="SSF47769">
    <property type="entry name" value="SAM/Pointed domain"/>
    <property type="match status" value="1"/>
</dbReference>
<keyword evidence="3" id="KW-0677">Repeat</keyword>
<evidence type="ECO:0000256" key="3">
    <source>
        <dbReference type="ARBA" id="ARBA00022737"/>
    </source>
</evidence>
<dbReference type="PANTHER" id="PTHR12247:SF129">
    <property type="entry name" value="SOP-2-RELATED PROTEIN 3"/>
    <property type="match status" value="1"/>
</dbReference>
<dbReference type="Gene3D" id="2.30.30.140">
    <property type="match status" value="4"/>
</dbReference>
<dbReference type="InterPro" id="IPR004092">
    <property type="entry name" value="Mbt"/>
</dbReference>
<organism evidence="8">
    <name type="scientific">Ixodes ricinus</name>
    <name type="common">Common tick</name>
    <name type="synonym">Acarus ricinus</name>
    <dbReference type="NCBI Taxonomy" id="34613"/>
    <lineage>
        <taxon>Eukaryota</taxon>
        <taxon>Metazoa</taxon>
        <taxon>Ecdysozoa</taxon>
        <taxon>Arthropoda</taxon>
        <taxon>Chelicerata</taxon>
        <taxon>Arachnida</taxon>
        <taxon>Acari</taxon>
        <taxon>Parasitiformes</taxon>
        <taxon>Ixodida</taxon>
        <taxon>Ixodoidea</taxon>
        <taxon>Ixodidae</taxon>
        <taxon>Ixodinae</taxon>
        <taxon>Ixodes</taxon>
    </lineage>
</organism>
<dbReference type="PROSITE" id="PS51079">
    <property type="entry name" value="MBT"/>
    <property type="match status" value="4"/>
</dbReference>
<feature type="repeat" description="MBT" evidence="5">
    <location>
        <begin position="12"/>
        <end position="109"/>
    </location>
</feature>
<dbReference type="PANTHER" id="PTHR12247">
    <property type="entry name" value="POLYCOMB GROUP PROTEIN"/>
    <property type="match status" value="1"/>
</dbReference>
<proteinExistence type="evidence at transcript level"/>
<sequence length="800" mass="89449">GSKRAHDEEPEFHWEDYLEATQSEAVPATAFAHVERSLESGLRPGMKLEVLSEGGPSYWLAAVVTTCGPLLSLRYLGADRAADFWCDLGANEVHPLGWCAQHQRPLRPPQAVRDRHRDWEALLDRELQGAVTVPTYVLEMKGSVPIDQLQEGMKLLVLEEGNPLNGWAASVRRNVGGRLLLRYDGCEVDSWDLWLFYLSHRVRPLDAPSHGDQTYRPPQCIEKLHSLEKWKQILKDSMAQAQSYNTKILANILQPPVALREHSFQVGHKVELLHPVSRQQACPATITATLAGGRWFLVQVDDLRHPKEGAPLVRCCHAGSQSLLPAGWAQKNGLPLLPPPGYPCSSFDWEEYLRSCEAQAAPSSCFQLEEDSLGFEPGQKLEAVNVHKPNEVCVAGVERVCPPLVWLRLEPGGERLVVPLRSHQLFPVGWCASNGFPLRAPRDYQRPQPSAATKEASSTEKGGTKDVRPGAGRSSWCPCIFLNHRCFSGPFLSKGRLAELPRQIGPGPVALVLREVLSQIISVAYKSTRVLGELQLRGPPDPKMQQQLLKAKYRGRTYRAVVETVRCSSQLEPFCRSVCAKLQCCPNLFGPRCYGDEGCPENCASLTKTRYAYQFVRKRHRRHLALRKPKQPDKEEAPPAPQQQQQLQHQQQQQQQQQQQEGASEDEDSPVECAPVRTTKAPVGRPRKRPLPSRSVSPQDSPDNNPKSQAPPVGHPDTLTSNPLEWSVADVTNFVRNTPCSYVARRLHEQEIDGQALLLLTLPMVQEFLDLQGSPAVQFCQLLERLKLAFYLQYAPKGTQ</sequence>
<feature type="compositionally biased region" description="Low complexity" evidence="6">
    <location>
        <begin position="642"/>
        <end position="660"/>
    </location>
</feature>
<dbReference type="GO" id="GO:0045892">
    <property type="term" value="P:negative regulation of DNA-templated transcription"/>
    <property type="evidence" value="ECO:0007669"/>
    <property type="project" value="TreeGrafter"/>
</dbReference>
<dbReference type="CDD" id="cd20093">
    <property type="entry name" value="MBT_SFMBT_rpt1"/>
    <property type="match status" value="1"/>
</dbReference>
<feature type="repeat" description="MBT" evidence="5">
    <location>
        <begin position="347"/>
        <end position="441"/>
    </location>
</feature>
<feature type="region of interest" description="Disordered" evidence="6">
    <location>
        <begin position="626"/>
        <end position="721"/>
    </location>
</feature>
<feature type="repeat" description="MBT" evidence="5">
    <location>
        <begin position="117"/>
        <end position="218"/>
    </location>
</feature>
<name>A0A131Y0P3_IXORI</name>
<evidence type="ECO:0000313" key="8">
    <source>
        <dbReference type="EMBL" id="JAP71566.1"/>
    </source>
</evidence>
<dbReference type="GO" id="GO:0005634">
    <property type="term" value="C:nucleus"/>
    <property type="evidence" value="ECO:0007669"/>
    <property type="project" value="UniProtKB-SubCell"/>
</dbReference>
<protein>
    <submittedName>
        <fullName evidence="8">Putative polycomb group protein scm/l3mbt tumor-supressor in</fullName>
    </submittedName>
</protein>
<feature type="compositionally biased region" description="Polar residues" evidence="6">
    <location>
        <begin position="694"/>
        <end position="708"/>
    </location>
</feature>
<dbReference type="InterPro" id="IPR013761">
    <property type="entry name" value="SAM/pointed_sf"/>
</dbReference>